<evidence type="ECO:0000256" key="3">
    <source>
        <dbReference type="ARBA" id="ARBA00022989"/>
    </source>
</evidence>
<evidence type="ECO:0000256" key="1">
    <source>
        <dbReference type="ARBA" id="ARBA00004141"/>
    </source>
</evidence>
<evidence type="ECO:0000256" key="5">
    <source>
        <dbReference type="SAM" id="Phobius"/>
    </source>
</evidence>
<evidence type="ECO:0000256" key="2">
    <source>
        <dbReference type="ARBA" id="ARBA00022692"/>
    </source>
</evidence>
<comment type="subcellular location">
    <subcellularLocation>
        <location evidence="1">Membrane</location>
        <topology evidence="1">Multi-pass membrane protein</topology>
    </subcellularLocation>
</comment>
<comment type="caution">
    <text evidence="6">The sequence shown here is derived from an EMBL/GenBank/DDBJ whole genome shotgun (WGS) entry which is preliminary data.</text>
</comment>
<dbReference type="AlphaFoldDB" id="A0A7W8VC52"/>
<keyword evidence="4 5" id="KW-0472">Membrane</keyword>
<accession>A0A7W8VC52</accession>
<proteinExistence type="predicted"/>
<name>A0A7W8VC52_9ACTN</name>
<evidence type="ECO:0000256" key="4">
    <source>
        <dbReference type="ARBA" id="ARBA00023136"/>
    </source>
</evidence>
<feature type="transmembrane region" description="Helical" evidence="5">
    <location>
        <begin position="95"/>
        <end position="114"/>
    </location>
</feature>
<dbReference type="RefSeq" id="WP_184388566.1">
    <property type="nucleotide sequence ID" value="NZ_BAAAJD010000023.1"/>
</dbReference>
<feature type="transmembrane region" description="Helical" evidence="5">
    <location>
        <begin position="69"/>
        <end position="89"/>
    </location>
</feature>
<dbReference type="Pfam" id="PF13564">
    <property type="entry name" value="DoxX_2"/>
    <property type="match status" value="1"/>
</dbReference>
<gene>
    <name evidence="6" type="ORF">HDA36_000667</name>
</gene>
<keyword evidence="7" id="KW-1185">Reference proteome</keyword>
<dbReference type="Proteomes" id="UP000572635">
    <property type="component" value="Unassembled WGS sequence"/>
</dbReference>
<keyword evidence="2 5" id="KW-0812">Transmembrane</keyword>
<organism evidence="6 7">
    <name type="scientific">Nocardiopsis composta</name>
    <dbReference type="NCBI Taxonomy" id="157465"/>
    <lineage>
        <taxon>Bacteria</taxon>
        <taxon>Bacillati</taxon>
        <taxon>Actinomycetota</taxon>
        <taxon>Actinomycetes</taxon>
        <taxon>Streptosporangiales</taxon>
        <taxon>Nocardiopsidaceae</taxon>
        <taxon>Nocardiopsis</taxon>
    </lineage>
</organism>
<keyword evidence="3 5" id="KW-1133">Transmembrane helix</keyword>
<sequence>MFTGYVISACLLAAIVGFSGAGKLAENEQVVASLTRAAVPMSWYRPLAALEFAGAAGLLIGLLYRPLGIAAGIGLVLYFIGAVAAHVRAKDLQGAPGPAVLLAASAATVVFGLATV</sequence>
<dbReference type="InterPro" id="IPR032808">
    <property type="entry name" value="DoxX"/>
</dbReference>
<dbReference type="EMBL" id="JACHDB010000001">
    <property type="protein sequence ID" value="MBB5430583.1"/>
    <property type="molecule type" value="Genomic_DNA"/>
</dbReference>
<evidence type="ECO:0000313" key="7">
    <source>
        <dbReference type="Proteomes" id="UP000572635"/>
    </source>
</evidence>
<protein>
    <submittedName>
        <fullName evidence="6">Putative membrane protein YphA (DoxX/SURF4 family)</fullName>
    </submittedName>
</protein>
<reference evidence="6 7" key="1">
    <citation type="submission" date="2020-08" db="EMBL/GenBank/DDBJ databases">
        <title>Sequencing the genomes of 1000 actinobacteria strains.</title>
        <authorList>
            <person name="Klenk H.-P."/>
        </authorList>
    </citation>
    <scope>NUCLEOTIDE SEQUENCE [LARGE SCALE GENOMIC DNA]</scope>
    <source>
        <strain evidence="6 7">DSM 44551</strain>
    </source>
</reference>
<feature type="transmembrane region" description="Helical" evidence="5">
    <location>
        <begin position="43"/>
        <end position="64"/>
    </location>
</feature>
<dbReference type="GO" id="GO:0016020">
    <property type="term" value="C:membrane"/>
    <property type="evidence" value="ECO:0007669"/>
    <property type="project" value="UniProtKB-SubCell"/>
</dbReference>
<evidence type="ECO:0000313" key="6">
    <source>
        <dbReference type="EMBL" id="MBB5430583.1"/>
    </source>
</evidence>